<dbReference type="InterPro" id="IPR027267">
    <property type="entry name" value="AH/BAR_dom_sf"/>
</dbReference>
<dbReference type="CDD" id="cd07594">
    <property type="entry name" value="BAR_Endophilin_B"/>
    <property type="match status" value="1"/>
</dbReference>
<protein>
    <recommendedName>
        <fullName evidence="9">Endophilin-B1</fullName>
    </recommendedName>
</protein>
<evidence type="ECO:0000313" key="8">
    <source>
        <dbReference type="Proteomes" id="UP000594262"/>
    </source>
</evidence>
<dbReference type="Gene3D" id="1.20.1270.60">
    <property type="entry name" value="Arfaptin homology (AH) domain/BAR domain"/>
    <property type="match status" value="1"/>
</dbReference>
<keyword evidence="8" id="KW-1185">Reference proteome</keyword>
<dbReference type="PROSITE" id="PS50002">
    <property type="entry name" value="SH3"/>
    <property type="match status" value="1"/>
</dbReference>
<evidence type="ECO:0000259" key="5">
    <source>
        <dbReference type="PROSITE" id="PS50002"/>
    </source>
</evidence>
<evidence type="ECO:0000256" key="1">
    <source>
        <dbReference type="ARBA" id="ARBA00006697"/>
    </source>
</evidence>
<name>A0A7M5WU31_9CNID</name>
<dbReference type="PROSITE" id="PS51021">
    <property type="entry name" value="BAR"/>
    <property type="match status" value="1"/>
</dbReference>
<dbReference type="GeneID" id="136800992"/>
<dbReference type="Pfam" id="PF03114">
    <property type="entry name" value="BAR"/>
    <property type="match status" value="1"/>
</dbReference>
<feature type="domain" description="BAR" evidence="6">
    <location>
        <begin position="35"/>
        <end position="269"/>
    </location>
</feature>
<dbReference type="InterPro" id="IPR050384">
    <property type="entry name" value="Endophilin_SH3RF"/>
</dbReference>
<dbReference type="GO" id="GO:0061024">
    <property type="term" value="P:membrane organization"/>
    <property type="evidence" value="ECO:0007669"/>
    <property type="project" value="TreeGrafter"/>
</dbReference>
<dbReference type="Gene3D" id="2.30.30.40">
    <property type="entry name" value="SH3 Domains"/>
    <property type="match status" value="1"/>
</dbReference>
<dbReference type="PANTHER" id="PTHR14167:SF76">
    <property type="entry name" value="ENDOPHILIN B, ISOFORM A"/>
    <property type="match status" value="1"/>
</dbReference>
<dbReference type="Proteomes" id="UP000594262">
    <property type="component" value="Unplaced"/>
</dbReference>
<comment type="similarity">
    <text evidence="1">Belongs to the endophilin family.</text>
</comment>
<evidence type="ECO:0000256" key="3">
    <source>
        <dbReference type="PROSITE-ProRule" id="PRU00192"/>
    </source>
</evidence>
<dbReference type="OrthoDB" id="14167at2759"/>
<evidence type="ECO:0000313" key="7">
    <source>
        <dbReference type="EnsemblMetazoa" id="CLYHEMP013110.2"/>
    </source>
</evidence>
<dbReference type="InterPro" id="IPR004148">
    <property type="entry name" value="BAR_dom"/>
</dbReference>
<proteinExistence type="inferred from homology"/>
<feature type="domain" description="SH3" evidence="5">
    <location>
        <begin position="292"/>
        <end position="351"/>
    </location>
</feature>
<accession>A0A7M5WU31</accession>
<keyword evidence="2 3" id="KW-0728">SH3 domain</keyword>
<dbReference type="RefSeq" id="XP_066913710.1">
    <property type="nucleotide sequence ID" value="XM_067057609.1"/>
</dbReference>
<sequence length="351" mass="39602">MAGDGNEYKDSFMKMASSAFTASKTGWTRARQFTEERIGSAEKTVYDAQFENLNLRADRTKNITEKLLRQGEAMVQPNPSVRIEEYMYEKLDKKNPPRPTNAFILGQTMQDASQDIGPGTAYGSALSQCGGTMKKMGNAEKDFMQKSMSHFLHPLKSFLDNEMKTIMKEKRALEVKRLDLDACKNKVKKSQTPEKMRQAESELRAAQSDFDRQQEITRLLLEGVSTAHGNHLTALHSYVEALGTYHQQCQSYINELQQTLEKPLSTDRPSIPSAPSLAVDHSPSHQSQQEPLLTRRARVLYDYDAADSSELSLLADEVVNVYSIEGMHSDYMMAQRGQQKGKVPISYLELL</sequence>
<evidence type="ECO:0000256" key="2">
    <source>
        <dbReference type="ARBA" id="ARBA00022443"/>
    </source>
</evidence>
<dbReference type="InterPro" id="IPR036028">
    <property type="entry name" value="SH3-like_dom_sf"/>
</dbReference>
<dbReference type="GO" id="GO:0005737">
    <property type="term" value="C:cytoplasm"/>
    <property type="evidence" value="ECO:0007669"/>
    <property type="project" value="InterPro"/>
</dbReference>
<dbReference type="Pfam" id="PF14604">
    <property type="entry name" value="SH3_9"/>
    <property type="match status" value="1"/>
</dbReference>
<dbReference type="SUPFAM" id="SSF103657">
    <property type="entry name" value="BAR/IMD domain-like"/>
    <property type="match status" value="1"/>
</dbReference>
<evidence type="ECO:0000256" key="4">
    <source>
        <dbReference type="SAM" id="MobiDB-lite"/>
    </source>
</evidence>
<dbReference type="SMART" id="SM00721">
    <property type="entry name" value="BAR"/>
    <property type="match status" value="1"/>
</dbReference>
<dbReference type="EnsemblMetazoa" id="CLYHEMT013110.2">
    <property type="protein sequence ID" value="CLYHEMP013110.2"/>
    <property type="gene ID" value="CLYHEMG013110"/>
</dbReference>
<evidence type="ECO:0000259" key="6">
    <source>
        <dbReference type="PROSITE" id="PS51021"/>
    </source>
</evidence>
<dbReference type="InterPro" id="IPR001452">
    <property type="entry name" value="SH3_domain"/>
</dbReference>
<dbReference type="SUPFAM" id="SSF50044">
    <property type="entry name" value="SH3-domain"/>
    <property type="match status" value="1"/>
</dbReference>
<reference evidence="7" key="1">
    <citation type="submission" date="2021-01" db="UniProtKB">
        <authorList>
            <consortium name="EnsemblMetazoa"/>
        </authorList>
    </citation>
    <scope>IDENTIFICATION</scope>
</reference>
<dbReference type="PANTHER" id="PTHR14167">
    <property type="entry name" value="SH3 DOMAIN-CONTAINING"/>
    <property type="match status" value="1"/>
</dbReference>
<dbReference type="AlphaFoldDB" id="A0A7M5WU31"/>
<feature type="region of interest" description="Disordered" evidence="4">
    <location>
        <begin position="263"/>
        <end position="291"/>
    </location>
</feature>
<dbReference type="GO" id="GO:0016020">
    <property type="term" value="C:membrane"/>
    <property type="evidence" value="ECO:0007669"/>
    <property type="project" value="TreeGrafter"/>
</dbReference>
<organism evidence="7 8">
    <name type="scientific">Clytia hemisphaerica</name>
    <dbReference type="NCBI Taxonomy" id="252671"/>
    <lineage>
        <taxon>Eukaryota</taxon>
        <taxon>Metazoa</taxon>
        <taxon>Cnidaria</taxon>
        <taxon>Hydrozoa</taxon>
        <taxon>Hydroidolina</taxon>
        <taxon>Leptothecata</taxon>
        <taxon>Obeliida</taxon>
        <taxon>Clytiidae</taxon>
        <taxon>Clytia</taxon>
    </lineage>
</organism>
<evidence type="ECO:0008006" key="9">
    <source>
        <dbReference type="Google" id="ProtNLM"/>
    </source>
</evidence>
<dbReference type="SMART" id="SM00326">
    <property type="entry name" value="SH3"/>
    <property type="match status" value="1"/>
</dbReference>